<sequence>MVFSAAESSRIRAEFPELDVRVGDNPLVYLDTAATSLRPRRAVELESDFALTKTAAVYRGAHTLAAEATEAYDDARATIAGFVGAAPNNLVFTSNATESINLVSLAVQRASAAGGSSRFTLAPGDEIVVTELEHHANLIPWQEVAHATGAVIRVAPITDDGILTVDAVRGVMTDRTRIVALSAVSNVLGIVIPFREIGLAARAAGALVVLDACQAAPHMKLDVTDSGADFVAFSAHKMYGPTGIGALWGTTEALKVMPVVLSGGSMITRVDYESSDYLPAPAKFEPGTPRLTQAIGWAESVRFLDEIGVERSAAHESELGAILYARLAEIDGVTILGTNAGVERVGLVSFTVDGVHPHDVGQFLDSKGVAVRVGHHCAQPLHKRLGIDSSTRISFGVYSTKAEIDVAVEAVAGVRSFFGEGA</sequence>
<protein>
    <recommendedName>
        <fullName evidence="2">cysteine desulfurase</fullName>
        <ecNumber evidence="2">2.8.1.7</ecNumber>
    </recommendedName>
</protein>
<dbReference type="InterPro" id="IPR015422">
    <property type="entry name" value="PyrdxlP-dep_Trfase_small"/>
</dbReference>
<evidence type="ECO:0000256" key="4">
    <source>
        <dbReference type="ARBA" id="ARBA00022898"/>
    </source>
</evidence>
<keyword evidence="3" id="KW-0808">Transferase</keyword>
<dbReference type="EC" id="2.8.1.7" evidence="2"/>
<dbReference type="Gene3D" id="3.90.1150.10">
    <property type="entry name" value="Aspartate Aminotransferase, domain 1"/>
    <property type="match status" value="1"/>
</dbReference>
<evidence type="ECO:0000256" key="1">
    <source>
        <dbReference type="ARBA" id="ARBA00001933"/>
    </source>
</evidence>
<dbReference type="Pfam" id="PF00266">
    <property type="entry name" value="Aminotran_5"/>
    <property type="match status" value="1"/>
</dbReference>
<dbReference type="EMBL" id="CAEZUE010000021">
    <property type="protein sequence ID" value="CAB4586686.1"/>
    <property type="molecule type" value="Genomic_DNA"/>
</dbReference>
<dbReference type="AlphaFoldDB" id="A0A6J6FCX4"/>
<dbReference type="GO" id="GO:0006534">
    <property type="term" value="P:cysteine metabolic process"/>
    <property type="evidence" value="ECO:0007669"/>
    <property type="project" value="InterPro"/>
</dbReference>
<comment type="catalytic activity">
    <reaction evidence="5">
        <text>(sulfur carrier)-H + L-cysteine = (sulfur carrier)-SH + L-alanine</text>
        <dbReference type="Rhea" id="RHEA:43892"/>
        <dbReference type="Rhea" id="RHEA-COMP:14737"/>
        <dbReference type="Rhea" id="RHEA-COMP:14739"/>
        <dbReference type="ChEBI" id="CHEBI:29917"/>
        <dbReference type="ChEBI" id="CHEBI:35235"/>
        <dbReference type="ChEBI" id="CHEBI:57972"/>
        <dbReference type="ChEBI" id="CHEBI:64428"/>
        <dbReference type="EC" id="2.8.1.7"/>
    </reaction>
</comment>
<dbReference type="NCBIfam" id="TIGR01979">
    <property type="entry name" value="sufS"/>
    <property type="match status" value="1"/>
</dbReference>
<dbReference type="InterPro" id="IPR010970">
    <property type="entry name" value="Cys_dSase_SufS"/>
</dbReference>
<evidence type="ECO:0000259" key="6">
    <source>
        <dbReference type="Pfam" id="PF00266"/>
    </source>
</evidence>
<accession>A0A6J6FCX4</accession>
<gene>
    <name evidence="7" type="ORF">UFOPK1788_00275</name>
</gene>
<dbReference type="GO" id="GO:0031071">
    <property type="term" value="F:cysteine desulfurase activity"/>
    <property type="evidence" value="ECO:0007669"/>
    <property type="project" value="UniProtKB-EC"/>
</dbReference>
<organism evidence="7">
    <name type="scientific">freshwater metagenome</name>
    <dbReference type="NCBI Taxonomy" id="449393"/>
    <lineage>
        <taxon>unclassified sequences</taxon>
        <taxon>metagenomes</taxon>
        <taxon>ecological metagenomes</taxon>
    </lineage>
</organism>
<comment type="cofactor">
    <cofactor evidence="1">
        <name>pyridoxal 5'-phosphate</name>
        <dbReference type="ChEBI" id="CHEBI:597326"/>
    </cofactor>
</comment>
<dbReference type="InterPro" id="IPR015424">
    <property type="entry name" value="PyrdxlP-dep_Trfase"/>
</dbReference>
<dbReference type="InterPro" id="IPR015421">
    <property type="entry name" value="PyrdxlP-dep_Trfase_major"/>
</dbReference>
<dbReference type="GO" id="GO:0030170">
    <property type="term" value="F:pyridoxal phosphate binding"/>
    <property type="evidence" value="ECO:0007669"/>
    <property type="project" value="InterPro"/>
</dbReference>
<evidence type="ECO:0000256" key="5">
    <source>
        <dbReference type="ARBA" id="ARBA00050776"/>
    </source>
</evidence>
<dbReference type="Gene3D" id="3.40.640.10">
    <property type="entry name" value="Type I PLP-dependent aspartate aminotransferase-like (Major domain)"/>
    <property type="match status" value="1"/>
</dbReference>
<feature type="domain" description="Aminotransferase class V" evidence="6">
    <location>
        <begin position="28"/>
        <end position="405"/>
    </location>
</feature>
<keyword evidence="4" id="KW-0663">Pyridoxal phosphate</keyword>
<evidence type="ECO:0000256" key="2">
    <source>
        <dbReference type="ARBA" id="ARBA00012239"/>
    </source>
</evidence>
<dbReference type="SUPFAM" id="SSF53383">
    <property type="entry name" value="PLP-dependent transferases"/>
    <property type="match status" value="1"/>
</dbReference>
<dbReference type="CDD" id="cd06453">
    <property type="entry name" value="SufS_like"/>
    <property type="match status" value="1"/>
</dbReference>
<proteinExistence type="predicted"/>
<name>A0A6J6FCX4_9ZZZZ</name>
<dbReference type="PANTHER" id="PTHR43586">
    <property type="entry name" value="CYSTEINE DESULFURASE"/>
    <property type="match status" value="1"/>
</dbReference>
<evidence type="ECO:0000313" key="7">
    <source>
        <dbReference type="EMBL" id="CAB4586686.1"/>
    </source>
</evidence>
<dbReference type="PANTHER" id="PTHR43586:SF8">
    <property type="entry name" value="CYSTEINE DESULFURASE 1, CHLOROPLASTIC"/>
    <property type="match status" value="1"/>
</dbReference>
<dbReference type="InterPro" id="IPR000192">
    <property type="entry name" value="Aminotrans_V_dom"/>
</dbReference>
<reference evidence="7" key="1">
    <citation type="submission" date="2020-05" db="EMBL/GenBank/DDBJ databases">
        <authorList>
            <person name="Chiriac C."/>
            <person name="Salcher M."/>
            <person name="Ghai R."/>
            <person name="Kavagutti S V."/>
        </authorList>
    </citation>
    <scope>NUCLEOTIDE SEQUENCE</scope>
</reference>
<evidence type="ECO:0000256" key="3">
    <source>
        <dbReference type="ARBA" id="ARBA00022679"/>
    </source>
</evidence>